<dbReference type="PROSITE" id="PS50011">
    <property type="entry name" value="PROTEIN_KINASE_DOM"/>
    <property type="match status" value="1"/>
</dbReference>
<dbReference type="STRING" id="559304.G8YFK8"/>
<evidence type="ECO:0000259" key="3">
    <source>
        <dbReference type="PROSITE" id="PS50011"/>
    </source>
</evidence>
<feature type="region of interest" description="Disordered" evidence="2">
    <location>
        <begin position="820"/>
        <end position="878"/>
    </location>
</feature>
<dbReference type="GO" id="GO:0004674">
    <property type="term" value="F:protein serine/threonine kinase activity"/>
    <property type="evidence" value="ECO:0007669"/>
    <property type="project" value="TreeGrafter"/>
</dbReference>
<feature type="domain" description="Protein kinase" evidence="3">
    <location>
        <begin position="20"/>
        <end position="295"/>
    </location>
</feature>
<dbReference type="HOGENOM" id="CLU_011638_1_0_1"/>
<reference evidence="4 5" key="1">
    <citation type="journal article" date="2012" name="G3 (Bethesda)">
        <title>Pichia sorbitophila, an interspecies yeast hybrid reveals early steps of genome resolution following polyploidization.</title>
        <authorList>
            <person name="Leh Louis V."/>
            <person name="Despons L."/>
            <person name="Friedrich A."/>
            <person name="Martin T."/>
            <person name="Durrens P."/>
            <person name="Casaregola S."/>
            <person name="Neuveglise C."/>
            <person name="Fairhead C."/>
            <person name="Marck C."/>
            <person name="Cruz J.A."/>
            <person name="Straub M.L."/>
            <person name="Kugler V."/>
            <person name="Sacerdot C."/>
            <person name="Uzunov Z."/>
            <person name="Thierry A."/>
            <person name="Weiss S."/>
            <person name="Bleykasten C."/>
            <person name="De Montigny J."/>
            <person name="Jacques N."/>
            <person name="Jung P."/>
            <person name="Lemaire M."/>
            <person name="Mallet S."/>
            <person name="Morel G."/>
            <person name="Richard G.F."/>
            <person name="Sarkar A."/>
            <person name="Savel G."/>
            <person name="Schacherer J."/>
            <person name="Seret M.L."/>
            <person name="Talla E."/>
            <person name="Samson G."/>
            <person name="Jubin C."/>
            <person name="Poulain J."/>
            <person name="Vacherie B."/>
            <person name="Barbe V."/>
            <person name="Pelletier E."/>
            <person name="Sherman D.J."/>
            <person name="Westhof E."/>
            <person name="Weissenbach J."/>
            <person name="Baret P.V."/>
            <person name="Wincker P."/>
            <person name="Gaillardin C."/>
            <person name="Dujon B."/>
            <person name="Souciet J.L."/>
        </authorList>
    </citation>
    <scope>NUCLEOTIDE SEQUENCE [LARGE SCALE GENOMIC DNA]</scope>
    <source>
        <strain evidence="5">ATCC MYA-4447 / BCRC 22081 / CBS 7064 / NBRC 10061 / NRRL Y-12695</strain>
    </source>
</reference>
<evidence type="ECO:0000256" key="2">
    <source>
        <dbReference type="SAM" id="MobiDB-lite"/>
    </source>
</evidence>
<gene>
    <name evidence="4" type="primary">Piso0_002642</name>
    <name evidence="4" type="ORF">GNLVRS01_PISO0I14638g</name>
</gene>
<dbReference type="PANTHER" id="PTHR22967:SF65">
    <property type="entry name" value="SERINE_THREONINE-PROTEIN KINASE AKL1"/>
    <property type="match status" value="1"/>
</dbReference>
<dbReference type="OrthoDB" id="2018507at2759"/>
<dbReference type="PROSITE" id="PS00108">
    <property type="entry name" value="PROTEIN_KINASE_ST"/>
    <property type="match status" value="1"/>
</dbReference>
<dbReference type="SMART" id="SM00220">
    <property type="entry name" value="S_TKc"/>
    <property type="match status" value="1"/>
</dbReference>
<dbReference type="Gene3D" id="1.10.510.10">
    <property type="entry name" value="Transferase(Phosphotransferase) domain 1"/>
    <property type="match status" value="1"/>
</dbReference>
<keyword evidence="1" id="KW-0547">Nucleotide-binding</keyword>
<dbReference type="Pfam" id="PF00069">
    <property type="entry name" value="Pkinase"/>
    <property type="match status" value="1"/>
</dbReference>
<sequence>MGGLIKLPEGTELQVGTHKVIIVRYLSEGGFAHIYEAKNKEPHEGEEDIACLKRVIVPDKNGLNQLRKEVEVMKVLRNGRSIVKYYDSHAERLENGAYQVLVLMELCPNKSLLDYMNAKIKTKLNEPEILKIMMDISLGVYEMHSRGMIHRDIKIENVLIDRYHNFKLCDFGSTSSPIMPPKDQQEFQIIAHDIMYQTTPQYRAPEMIDLYRCQPIDEKADIWALGCFLYKLCYYTTPFEANGDIAVLHASFQFHSLPAYSGDLRNLIILMLQENPLFRPNIVQVIMILSKQMQIDFTSLNIEDVYKLGPYNFQALHEYQIQKQNEIARQQQIYYQQRALFMGTEATNEGYSPAYHANISLPGDAVKHREVPEETKSGTISTQKDGSLADSKLSDKSPDVSFSEVDNFNDIAERYPALDDLDMIEQNGDKFSNTKDADGSANKEERKSRLDILRRDAYDQQNEQNKKDFKAQQPDVQREPSIQYRRSESQSSDNKLSLVKSFDEQYSPSKVQSHSTHTYANAPQHKTSGIYTSLNRSQSEKTKRPSDFEKTETWEKSHSNIDKNAEKLADDIFSSNIKSRSHSSKALDLEHVSQQNTQGTGKTNLSSDLMFGSKSGGSKSNSLNKDMAIDANTEDSSDDESVGDIEVFDSKDGQSKNFVTLPKEEDNAIFTQKKVPDDFSKDPRFSAKYVNDTDKTEISPTLQNNIPQMPAADTNLDELQFLKSRHGNNVQQNLPLNIAGSDVRGTRNEQRNQGNPWGEFRTKTNIERVHPNIPSADAKDNTLHLQKEMNDLSIGDSKKGTIYDAKNKFPAVDAFDQNLIDLNNGPETPQAPQTSKKLNYPYIPSKDVERDSPDLGLDDERKVSERKPQFKKRISSIQNPSNFSFQEEIIDFASDDENPEHNSEMSRVSIRNSLKKTKPRKSNEHKRTDSSGDRKRLSWFSSSHSN</sequence>
<dbReference type="InterPro" id="IPR011009">
    <property type="entry name" value="Kinase-like_dom_sf"/>
</dbReference>
<feature type="compositionally biased region" description="Basic and acidic residues" evidence="2">
    <location>
        <begin position="846"/>
        <end position="868"/>
    </location>
</feature>
<feature type="compositionally biased region" description="Polar residues" evidence="2">
    <location>
        <begin position="825"/>
        <end position="837"/>
    </location>
</feature>
<feature type="compositionally biased region" description="Basic and acidic residues" evidence="2">
    <location>
        <begin position="432"/>
        <end position="470"/>
    </location>
</feature>
<proteinExistence type="predicted"/>
<accession>G8YFK8</accession>
<organism evidence="4 5">
    <name type="scientific">Pichia sorbitophila (strain ATCC MYA-4447 / BCRC 22081 / CBS 7064 / NBRC 10061 / NRRL Y-12695)</name>
    <name type="common">Hybrid yeast</name>
    <dbReference type="NCBI Taxonomy" id="559304"/>
    <lineage>
        <taxon>Eukaryota</taxon>
        <taxon>Fungi</taxon>
        <taxon>Dikarya</taxon>
        <taxon>Ascomycota</taxon>
        <taxon>Saccharomycotina</taxon>
        <taxon>Pichiomycetes</taxon>
        <taxon>Debaryomycetaceae</taxon>
        <taxon>Millerozyma</taxon>
    </lineage>
</organism>
<feature type="compositionally biased region" description="Polar residues" evidence="2">
    <location>
        <begin position="592"/>
        <end position="607"/>
    </location>
</feature>
<feature type="region of interest" description="Disordered" evidence="2">
    <location>
        <begin position="369"/>
        <end position="403"/>
    </location>
</feature>
<dbReference type="InParanoid" id="G8YFK8"/>
<feature type="region of interest" description="Disordered" evidence="2">
    <location>
        <begin position="891"/>
        <end position="946"/>
    </location>
</feature>
<protein>
    <submittedName>
        <fullName evidence="4">Piso0_002642 protein</fullName>
    </submittedName>
</protein>
<feature type="compositionally biased region" description="Low complexity" evidence="2">
    <location>
        <begin position="612"/>
        <end position="624"/>
    </location>
</feature>
<dbReference type="GO" id="GO:0007015">
    <property type="term" value="P:actin filament organization"/>
    <property type="evidence" value="ECO:0007669"/>
    <property type="project" value="TreeGrafter"/>
</dbReference>
<dbReference type="InterPro" id="IPR008271">
    <property type="entry name" value="Ser/Thr_kinase_AS"/>
</dbReference>
<feature type="region of interest" description="Disordered" evidence="2">
    <location>
        <begin position="584"/>
        <end position="624"/>
    </location>
</feature>
<dbReference type="InterPro" id="IPR000719">
    <property type="entry name" value="Prot_kinase_dom"/>
</dbReference>
<feature type="compositionally biased region" description="Basic and acidic residues" evidence="2">
    <location>
        <begin position="921"/>
        <end position="936"/>
    </location>
</feature>
<feature type="compositionally biased region" description="Basic and acidic residues" evidence="2">
    <location>
        <begin position="538"/>
        <end position="562"/>
    </location>
</feature>
<evidence type="ECO:0000313" key="5">
    <source>
        <dbReference type="Proteomes" id="UP000005222"/>
    </source>
</evidence>
<feature type="compositionally biased region" description="Polar residues" evidence="2">
    <location>
        <begin position="504"/>
        <end position="537"/>
    </location>
</feature>
<dbReference type="GO" id="GO:0000147">
    <property type="term" value="P:actin cortical patch assembly"/>
    <property type="evidence" value="ECO:0007669"/>
    <property type="project" value="TreeGrafter"/>
</dbReference>
<dbReference type="PANTHER" id="PTHR22967">
    <property type="entry name" value="SERINE/THREONINE PROTEIN KINASE"/>
    <property type="match status" value="1"/>
</dbReference>
<dbReference type="EMBL" id="FO082051">
    <property type="protein sequence ID" value="CCE81957.1"/>
    <property type="molecule type" value="Genomic_DNA"/>
</dbReference>
<dbReference type="SUPFAM" id="SSF56112">
    <property type="entry name" value="Protein kinase-like (PK-like)"/>
    <property type="match status" value="1"/>
</dbReference>
<dbReference type="GO" id="GO:0005737">
    <property type="term" value="C:cytoplasm"/>
    <property type="evidence" value="ECO:0007669"/>
    <property type="project" value="TreeGrafter"/>
</dbReference>
<feature type="region of interest" description="Disordered" evidence="2">
    <location>
        <begin position="427"/>
        <end position="562"/>
    </location>
</feature>
<evidence type="ECO:0000313" key="4">
    <source>
        <dbReference type="EMBL" id="CCE81957.1"/>
    </source>
</evidence>
<keyword evidence="5" id="KW-1185">Reference proteome</keyword>
<dbReference type="GO" id="GO:0005524">
    <property type="term" value="F:ATP binding"/>
    <property type="evidence" value="ECO:0007669"/>
    <property type="project" value="InterPro"/>
</dbReference>
<dbReference type="Proteomes" id="UP000005222">
    <property type="component" value="Chromosome I"/>
</dbReference>
<evidence type="ECO:0000256" key="1">
    <source>
        <dbReference type="ARBA" id="ARBA00022741"/>
    </source>
</evidence>
<dbReference type="eggNOG" id="KOG1989">
    <property type="taxonomic scope" value="Eukaryota"/>
</dbReference>
<dbReference type="FunCoup" id="G8YFK8">
    <property type="interactions" value="495"/>
</dbReference>
<name>G8YFK8_PICSO</name>
<dbReference type="AlphaFoldDB" id="G8YFK8"/>